<dbReference type="Proteomes" id="UP001341840">
    <property type="component" value="Unassembled WGS sequence"/>
</dbReference>
<sequence>MPRVKRTARREPMEDIIYEEPPQDHPLEKYFKTFDDLNAYLITFADRKEIPPRKKVLVNVLTTEMRVLHYLLVYVIMPRSYGYGHIKDEDIITMWARIDVSGEARKGMVPTSVINTRTLHHMGRNLGEQEQEEQAQGPQEEAQAGPSEQPSMRDLMQMIQSLGQNMDNRFQRIEDNQTRMDRRF</sequence>
<evidence type="ECO:0000313" key="3">
    <source>
        <dbReference type="Proteomes" id="UP001341840"/>
    </source>
</evidence>
<gene>
    <name evidence="2" type="ORF">PIB30_009804</name>
</gene>
<dbReference type="EMBL" id="JASCZI010241678">
    <property type="protein sequence ID" value="MED6204528.1"/>
    <property type="molecule type" value="Genomic_DNA"/>
</dbReference>
<feature type="compositionally biased region" description="Low complexity" evidence="1">
    <location>
        <begin position="134"/>
        <end position="146"/>
    </location>
</feature>
<name>A0ABU6Y723_9FABA</name>
<feature type="region of interest" description="Disordered" evidence="1">
    <location>
        <begin position="126"/>
        <end position="160"/>
    </location>
</feature>
<evidence type="ECO:0000313" key="2">
    <source>
        <dbReference type="EMBL" id="MED6204528.1"/>
    </source>
</evidence>
<feature type="compositionally biased region" description="Basic and acidic residues" evidence="1">
    <location>
        <begin position="169"/>
        <end position="184"/>
    </location>
</feature>
<proteinExistence type="predicted"/>
<organism evidence="2 3">
    <name type="scientific">Stylosanthes scabra</name>
    <dbReference type="NCBI Taxonomy" id="79078"/>
    <lineage>
        <taxon>Eukaryota</taxon>
        <taxon>Viridiplantae</taxon>
        <taxon>Streptophyta</taxon>
        <taxon>Embryophyta</taxon>
        <taxon>Tracheophyta</taxon>
        <taxon>Spermatophyta</taxon>
        <taxon>Magnoliopsida</taxon>
        <taxon>eudicotyledons</taxon>
        <taxon>Gunneridae</taxon>
        <taxon>Pentapetalae</taxon>
        <taxon>rosids</taxon>
        <taxon>fabids</taxon>
        <taxon>Fabales</taxon>
        <taxon>Fabaceae</taxon>
        <taxon>Papilionoideae</taxon>
        <taxon>50 kb inversion clade</taxon>
        <taxon>dalbergioids sensu lato</taxon>
        <taxon>Dalbergieae</taxon>
        <taxon>Pterocarpus clade</taxon>
        <taxon>Stylosanthes</taxon>
    </lineage>
</organism>
<comment type="caution">
    <text evidence="2">The sequence shown here is derived from an EMBL/GenBank/DDBJ whole genome shotgun (WGS) entry which is preliminary data.</text>
</comment>
<accession>A0ABU6Y723</accession>
<protein>
    <submittedName>
        <fullName evidence="2">Uncharacterized protein</fullName>
    </submittedName>
</protein>
<evidence type="ECO:0000256" key="1">
    <source>
        <dbReference type="SAM" id="MobiDB-lite"/>
    </source>
</evidence>
<reference evidence="2 3" key="1">
    <citation type="journal article" date="2023" name="Plants (Basel)">
        <title>Bridging the Gap: Combining Genomics and Transcriptomics Approaches to Understand Stylosanthes scabra, an Orphan Legume from the Brazilian Caatinga.</title>
        <authorList>
            <person name="Ferreira-Neto J.R.C."/>
            <person name="da Silva M.D."/>
            <person name="Binneck E."/>
            <person name="de Melo N.F."/>
            <person name="da Silva R.H."/>
            <person name="de Melo A.L.T.M."/>
            <person name="Pandolfi V."/>
            <person name="Bustamante F.O."/>
            <person name="Brasileiro-Vidal A.C."/>
            <person name="Benko-Iseppon A.M."/>
        </authorList>
    </citation>
    <scope>NUCLEOTIDE SEQUENCE [LARGE SCALE GENOMIC DNA]</scope>
    <source>
        <tissue evidence="2">Leaves</tissue>
    </source>
</reference>
<keyword evidence="3" id="KW-1185">Reference proteome</keyword>
<feature type="region of interest" description="Disordered" evidence="1">
    <location>
        <begin position="165"/>
        <end position="184"/>
    </location>
</feature>